<keyword evidence="5" id="KW-0931">ER-Golgi transport</keyword>
<gene>
    <name evidence="12" type="ORF">TRFO_03374</name>
</gene>
<feature type="transmembrane region" description="Helical" evidence="10">
    <location>
        <begin position="233"/>
        <end position="251"/>
    </location>
</feature>
<dbReference type="PANTHER" id="PTHR12825:SF0">
    <property type="entry name" value="VESICLE TRANSPORT PROTEIN SEC20"/>
    <property type="match status" value="1"/>
</dbReference>
<keyword evidence="3 10" id="KW-0812">Transmembrane</keyword>
<evidence type="ECO:0000256" key="7">
    <source>
        <dbReference type="ARBA" id="ARBA00023054"/>
    </source>
</evidence>
<proteinExistence type="inferred from homology"/>
<keyword evidence="13" id="KW-1185">Reference proteome</keyword>
<dbReference type="InterPro" id="IPR056173">
    <property type="entry name" value="Sec20_C"/>
</dbReference>
<dbReference type="GO" id="GO:0005484">
    <property type="term" value="F:SNAP receptor activity"/>
    <property type="evidence" value="ECO:0007669"/>
    <property type="project" value="InterPro"/>
</dbReference>
<dbReference type="GeneID" id="94825957"/>
<dbReference type="GO" id="GO:0031201">
    <property type="term" value="C:SNARE complex"/>
    <property type="evidence" value="ECO:0007669"/>
    <property type="project" value="TreeGrafter"/>
</dbReference>
<sequence length="287" mass="32658">MEEEINHLRTLAEEFEAGLLRISKSPETGDSVDAIKRDLIRIEGSIDYSTDKLFSFIRKDDRIPTDKRQEHLENTLNQLGINLDQFRIRRRSTVNAANEAILKMNAESMKQKRDRLLADNSANDEIINTVLKKNQNTAALASDITSHLERTREIIQEQIMASEHSILLMEESTEELQGINSAALRAEIAQSKAKMSLIKLRIAQNWDRYLLNASLVIFALSVAFVVYRRLTNNLVVTIITKLTVYFYRFLIFMKNLLSKISINIPIEAKTVEAMNASPTPAPSEVPL</sequence>
<evidence type="ECO:0000256" key="3">
    <source>
        <dbReference type="ARBA" id="ARBA00022692"/>
    </source>
</evidence>
<organism evidence="12 13">
    <name type="scientific">Tritrichomonas foetus</name>
    <dbReference type="NCBI Taxonomy" id="1144522"/>
    <lineage>
        <taxon>Eukaryota</taxon>
        <taxon>Metamonada</taxon>
        <taxon>Parabasalia</taxon>
        <taxon>Tritrichomonadida</taxon>
        <taxon>Tritrichomonadidae</taxon>
        <taxon>Tritrichomonas</taxon>
    </lineage>
</organism>
<evidence type="ECO:0000256" key="5">
    <source>
        <dbReference type="ARBA" id="ARBA00022892"/>
    </source>
</evidence>
<evidence type="ECO:0000256" key="9">
    <source>
        <dbReference type="ARBA" id="ARBA00037934"/>
    </source>
</evidence>
<evidence type="ECO:0000256" key="2">
    <source>
        <dbReference type="ARBA" id="ARBA00022448"/>
    </source>
</evidence>
<evidence type="ECO:0000259" key="11">
    <source>
        <dbReference type="Pfam" id="PF03908"/>
    </source>
</evidence>
<dbReference type="RefSeq" id="XP_068366738.1">
    <property type="nucleotide sequence ID" value="XM_068491253.1"/>
</dbReference>
<protein>
    <recommendedName>
        <fullName evidence="11">Sec20 C-terminal domain-containing protein</fullName>
    </recommendedName>
</protein>
<keyword evidence="8 10" id="KW-0472">Membrane</keyword>
<evidence type="ECO:0000313" key="13">
    <source>
        <dbReference type="Proteomes" id="UP000179807"/>
    </source>
</evidence>
<dbReference type="Proteomes" id="UP000179807">
    <property type="component" value="Unassembled WGS sequence"/>
</dbReference>
<comment type="similarity">
    <text evidence="9">Belongs to the SEC20 family.</text>
</comment>
<evidence type="ECO:0000256" key="4">
    <source>
        <dbReference type="ARBA" id="ARBA00022824"/>
    </source>
</evidence>
<comment type="caution">
    <text evidence="12">The sequence shown here is derived from an EMBL/GenBank/DDBJ whole genome shotgun (WGS) entry which is preliminary data.</text>
</comment>
<feature type="transmembrane region" description="Helical" evidence="10">
    <location>
        <begin position="209"/>
        <end position="227"/>
    </location>
</feature>
<accession>A0A1J4KR74</accession>
<dbReference type="OrthoDB" id="46868at2759"/>
<dbReference type="InterPro" id="IPR005606">
    <property type="entry name" value="Sec20"/>
</dbReference>
<dbReference type="VEuPathDB" id="TrichDB:TRFO_03374"/>
<dbReference type="AlphaFoldDB" id="A0A1J4KR74"/>
<evidence type="ECO:0000256" key="6">
    <source>
        <dbReference type="ARBA" id="ARBA00022989"/>
    </source>
</evidence>
<dbReference type="GO" id="GO:0005789">
    <property type="term" value="C:endoplasmic reticulum membrane"/>
    <property type="evidence" value="ECO:0007669"/>
    <property type="project" value="UniProtKB-SubCell"/>
</dbReference>
<evidence type="ECO:0000256" key="8">
    <source>
        <dbReference type="ARBA" id="ARBA00023136"/>
    </source>
</evidence>
<evidence type="ECO:0000256" key="10">
    <source>
        <dbReference type="SAM" id="Phobius"/>
    </source>
</evidence>
<keyword evidence="7" id="KW-0175">Coiled coil</keyword>
<keyword evidence="6 10" id="KW-1133">Transmembrane helix</keyword>
<keyword evidence="4" id="KW-0256">Endoplasmic reticulum</keyword>
<reference evidence="12" key="1">
    <citation type="submission" date="2016-10" db="EMBL/GenBank/DDBJ databases">
        <authorList>
            <person name="Benchimol M."/>
            <person name="Almeida L.G."/>
            <person name="Vasconcelos A.T."/>
            <person name="Perreira-Neves A."/>
            <person name="Rosa I.A."/>
            <person name="Tasca T."/>
            <person name="Bogo M.R."/>
            <person name="de Souza W."/>
        </authorList>
    </citation>
    <scope>NUCLEOTIDE SEQUENCE [LARGE SCALE GENOMIC DNA]</scope>
    <source>
        <strain evidence="12">K</strain>
    </source>
</reference>
<keyword evidence="2" id="KW-0813">Transport</keyword>
<feature type="domain" description="Sec20 C-terminal" evidence="11">
    <location>
        <begin position="141"/>
        <end position="230"/>
    </location>
</feature>
<evidence type="ECO:0000313" key="12">
    <source>
        <dbReference type="EMBL" id="OHT13602.1"/>
    </source>
</evidence>
<name>A0A1J4KR74_9EUKA</name>
<evidence type="ECO:0000256" key="1">
    <source>
        <dbReference type="ARBA" id="ARBA00004163"/>
    </source>
</evidence>
<dbReference type="Pfam" id="PF03908">
    <property type="entry name" value="Sec20"/>
    <property type="match status" value="1"/>
</dbReference>
<comment type="subcellular location">
    <subcellularLocation>
        <location evidence="1">Endoplasmic reticulum membrane</location>
        <topology evidence="1">Single-pass type IV membrane protein</topology>
    </subcellularLocation>
</comment>
<dbReference type="EMBL" id="MLAK01000509">
    <property type="protein sequence ID" value="OHT13602.1"/>
    <property type="molecule type" value="Genomic_DNA"/>
</dbReference>
<dbReference type="PANTHER" id="PTHR12825">
    <property type="entry name" value="BNIP1-RELATED"/>
    <property type="match status" value="1"/>
</dbReference>
<dbReference type="GO" id="GO:0006890">
    <property type="term" value="P:retrograde vesicle-mediated transport, Golgi to endoplasmic reticulum"/>
    <property type="evidence" value="ECO:0007669"/>
    <property type="project" value="InterPro"/>
</dbReference>